<dbReference type="GO" id="GO:0016020">
    <property type="term" value="C:membrane"/>
    <property type="evidence" value="ECO:0007669"/>
    <property type="project" value="UniProtKB-SubCell"/>
</dbReference>
<evidence type="ECO:0000256" key="2">
    <source>
        <dbReference type="ARBA" id="ARBA00022692"/>
    </source>
</evidence>
<comment type="caution">
    <text evidence="7">The sequence shown here is derived from an EMBL/GenBank/DDBJ whole genome shotgun (WGS) entry which is preliminary data.</text>
</comment>
<dbReference type="EMBL" id="QFYS01000014">
    <property type="protein sequence ID" value="RAK62019.1"/>
    <property type="molecule type" value="Genomic_DNA"/>
</dbReference>
<dbReference type="OrthoDB" id="8050531at2"/>
<evidence type="ECO:0000256" key="4">
    <source>
        <dbReference type="ARBA" id="ARBA00023136"/>
    </source>
</evidence>
<dbReference type="PANTHER" id="PTHR37422">
    <property type="entry name" value="TEICHURONIC ACID BIOSYNTHESIS PROTEIN TUAE"/>
    <property type="match status" value="1"/>
</dbReference>
<dbReference type="InterPro" id="IPR007016">
    <property type="entry name" value="O-antigen_ligase-rel_domated"/>
</dbReference>
<dbReference type="AlphaFoldDB" id="A0A328B577"/>
<evidence type="ECO:0000259" key="6">
    <source>
        <dbReference type="Pfam" id="PF04932"/>
    </source>
</evidence>
<feature type="domain" description="O-antigen ligase-related" evidence="6">
    <location>
        <begin position="207"/>
        <end position="324"/>
    </location>
</feature>
<evidence type="ECO:0000256" key="5">
    <source>
        <dbReference type="SAM" id="Phobius"/>
    </source>
</evidence>
<name>A0A328B577_9CAUL</name>
<keyword evidence="4 5" id="KW-0472">Membrane</keyword>
<reference evidence="7 8" key="1">
    <citation type="submission" date="2018-05" db="EMBL/GenBank/DDBJ databases">
        <authorList>
            <person name="Lanie J.A."/>
            <person name="Ng W.-L."/>
            <person name="Kazmierczak K.M."/>
            <person name="Andrzejewski T.M."/>
            <person name="Davidsen T.M."/>
            <person name="Wayne K.J."/>
            <person name="Tettelin H."/>
            <person name="Glass J.I."/>
            <person name="Rusch D."/>
            <person name="Podicherti R."/>
            <person name="Tsui H.-C.T."/>
            <person name="Winkler M.E."/>
        </authorList>
    </citation>
    <scope>NUCLEOTIDE SEQUENCE [LARGE SCALE GENOMIC DNA]</scope>
    <source>
        <strain evidence="7 8">BUT-10</strain>
    </source>
</reference>
<dbReference type="Pfam" id="PF04932">
    <property type="entry name" value="Wzy_C"/>
    <property type="match status" value="1"/>
</dbReference>
<dbReference type="Proteomes" id="UP000249524">
    <property type="component" value="Unassembled WGS sequence"/>
</dbReference>
<evidence type="ECO:0000313" key="7">
    <source>
        <dbReference type="EMBL" id="RAK62019.1"/>
    </source>
</evidence>
<organism evidence="7 8">
    <name type="scientific">Phenylobacterium kunshanense</name>
    <dbReference type="NCBI Taxonomy" id="1445034"/>
    <lineage>
        <taxon>Bacteria</taxon>
        <taxon>Pseudomonadati</taxon>
        <taxon>Pseudomonadota</taxon>
        <taxon>Alphaproteobacteria</taxon>
        <taxon>Caulobacterales</taxon>
        <taxon>Caulobacteraceae</taxon>
        <taxon>Phenylobacterium</taxon>
    </lineage>
</organism>
<evidence type="ECO:0000313" key="8">
    <source>
        <dbReference type="Proteomes" id="UP000249524"/>
    </source>
</evidence>
<dbReference type="InterPro" id="IPR051533">
    <property type="entry name" value="WaaL-like"/>
</dbReference>
<feature type="transmembrane region" description="Helical" evidence="5">
    <location>
        <begin position="313"/>
        <end position="331"/>
    </location>
</feature>
<feature type="transmembrane region" description="Helical" evidence="5">
    <location>
        <begin position="62"/>
        <end position="79"/>
    </location>
</feature>
<sequence>MSEAAGEIRDRLGAWCGWVLVGLAGLTPLLAWLSPISFAPVVGLAGLLCLPALRIGPQERPLAIVLLVASAWASLSTLWSPHRPALEDSVALKLFLQIPLYWAAWCGARRADPALRRLALKVLAWGLAAYGVVLLIEAFTGGALYLGLRQAIGDPIRPDLGRKNIAQGSFVLALLWPVAAAAGARAGAPKALAIPMALGTAILASRFLSDAPTIAVGLAILAGALAWIWPRSAPPAMGLATAAGIILMPLVFLLMAGLGLRVSLPLSWAERMSYWMYATAQIGAHPWRGWGLDASRAFSPHIQLHPHNGPLQLWLELGLLGAVLAGLIWIFAFRRLARDERGLLAAATVGSAAVYVFFGLISFGVWQEWWLALGALVAVTGALGDAEDTSRRS</sequence>
<accession>A0A328B577</accession>
<feature type="transmembrane region" description="Helical" evidence="5">
    <location>
        <begin position="242"/>
        <end position="264"/>
    </location>
</feature>
<feature type="transmembrane region" description="Helical" evidence="5">
    <location>
        <begin position="38"/>
        <end position="55"/>
    </location>
</feature>
<feature type="transmembrane region" description="Helical" evidence="5">
    <location>
        <begin position="214"/>
        <end position="230"/>
    </location>
</feature>
<feature type="transmembrane region" description="Helical" evidence="5">
    <location>
        <begin position="165"/>
        <end position="184"/>
    </location>
</feature>
<keyword evidence="2 5" id="KW-0812">Transmembrane</keyword>
<keyword evidence="3 5" id="KW-1133">Transmembrane helix</keyword>
<dbReference type="RefSeq" id="WP_111278571.1">
    <property type="nucleotide sequence ID" value="NZ_QFYS01000014.1"/>
</dbReference>
<proteinExistence type="predicted"/>
<gene>
    <name evidence="7" type="ORF">DJ019_20090</name>
</gene>
<keyword evidence="8" id="KW-1185">Reference proteome</keyword>
<evidence type="ECO:0000256" key="3">
    <source>
        <dbReference type="ARBA" id="ARBA00022989"/>
    </source>
</evidence>
<feature type="transmembrane region" description="Helical" evidence="5">
    <location>
        <begin position="343"/>
        <end position="363"/>
    </location>
</feature>
<dbReference type="PANTHER" id="PTHR37422:SF13">
    <property type="entry name" value="LIPOPOLYSACCHARIDE BIOSYNTHESIS PROTEIN PA4999-RELATED"/>
    <property type="match status" value="1"/>
</dbReference>
<protein>
    <recommendedName>
        <fullName evidence="6">O-antigen ligase-related domain-containing protein</fullName>
    </recommendedName>
</protein>
<evidence type="ECO:0000256" key="1">
    <source>
        <dbReference type="ARBA" id="ARBA00004141"/>
    </source>
</evidence>
<feature type="transmembrane region" description="Helical" evidence="5">
    <location>
        <begin position="12"/>
        <end position="32"/>
    </location>
</feature>
<comment type="subcellular location">
    <subcellularLocation>
        <location evidence="1">Membrane</location>
        <topology evidence="1">Multi-pass membrane protein</topology>
    </subcellularLocation>
</comment>
<feature type="transmembrane region" description="Helical" evidence="5">
    <location>
        <begin position="369"/>
        <end position="386"/>
    </location>
</feature>
<feature type="transmembrane region" description="Helical" evidence="5">
    <location>
        <begin position="120"/>
        <end position="145"/>
    </location>
</feature>